<dbReference type="SUPFAM" id="SSF53448">
    <property type="entry name" value="Nucleotide-diphospho-sugar transferases"/>
    <property type="match status" value="1"/>
</dbReference>
<evidence type="ECO:0000313" key="3">
    <source>
        <dbReference type="EMBL" id="STY43675.1"/>
    </source>
</evidence>
<dbReference type="GO" id="GO:0016758">
    <property type="term" value="F:hexosyltransferase activity"/>
    <property type="evidence" value="ECO:0007669"/>
    <property type="project" value="UniProtKB-ARBA"/>
</dbReference>
<gene>
    <name evidence="3" type="primary">kfoC_1</name>
    <name evidence="3" type="ORF">NCTC10815_00976</name>
</gene>
<dbReference type="InterPro" id="IPR001173">
    <property type="entry name" value="Glyco_trans_2-like"/>
</dbReference>
<dbReference type="Pfam" id="PF00535">
    <property type="entry name" value="Glycos_transf_2"/>
    <property type="match status" value="1"/>
</dbReference>
<sequence>MKPLVSIIIPIYNMEKYLKRCLDSVLAQTYSHTEILLIDDGSTDDSKQIAMAYQDPRIQYFYKENGGQASARNFGLDKMNGKYVIMVDSDDYLHPELITRCLEEVEQTEADLVIFTSYNVNQAGDQQYIPRSRGELILDAGSVPWNKFYLATLWENCRFPDGFWYEDLGIVPVVCLKAKLPVVISDALYYYQVDREDSQSNIQDPQKFLDVAKMLANVEAELEKWGLLEQNRTALTYLYIEHLIYRLVLRKVIYVPDKTVRRQLLKQINQLCKQKIPDWRSYHYQAGGKVTAALKRTAIFCYLHGWIRLGDLIWKKPFAIASKRTGF</sequence>
<name>A0A378MIU5_LISGR</name>
<comment type="similarity">
    <text evidence="1">Belongs to the glycosyltransferase 2 family.</text>
</comment>
<dbReference type="CDD" id="cd00761">
    <property type="entry name" value="Glyco_tranf_GTA_type"/>
    <property type="match status" value="1"/>
</dbReference>
<accession>A0A378MIU5</accession>
<dbReference type="Gene3D" id="3.90.550.10">
    <property type="entry name" value="Spore Coat Polysaccharide Biosynthesis Protein SpsA, Chain A"/>
    <property type="match status" value="1"/>
</dbReference>
<dbReference type="InterPro" id="IPR029044">
    <property type="entry name" value="Nucleotide-diphossugar_trans"/>
</dbReference>
<evidence type="ECO:0000256" key="1">
    <source>
        <dbReference type="ARBA" id="ARBA00006739"/>
    </source>
</evidence>
<reference evidence="3 4" key="1">
    <citation type="submission" date="2018-06" db="EMBL/GenBank/DDBJ databases">
        <authorList>
            <consortium name="Pathogen Informatics"/>
            <person name="Doyle S."/>
        </authorList>
    </citation>
    <scope>NUCLEOTIDE SEQUENCE [LARGE SCALE GENOMIC DNA]</scope>
    <source>
        <strain evidence="4">NCTC 10815</strain>
    </source>
</reference>
<organism evidence="3 4">
    <name type="scientific">Listeria grayi</name>
    <name type="common">Listeria murrayi</name>
    <dbReference type="NCBI Taxonomy" id="1641"/>
    <lineage>
        <taxon>Bacteria</taxon>
        <taxon>Bacillati</taxon>
        <taxon>Bacillota</taxon>
        <taxon>Bacilli</taxon>
        <taxon>Bacillales</taxon>
        <taxon>Listeriaceae</taxon>
        <taxon>Listeria</taxon>
    </lineage>
</organism>
<proteinExistence type="inferred from homology"/>
<protein>
    <submittedName>
        <fullName evidence="3">Chondroitin polymerase</fullName>
    </submittedName>
</protein>
<dbReference type="PANTHER" id="PTHR22916">
    <property type="entry name" value="GLYCOSYLTRANSFERASE"/>
    <property type="match status" value="1"/>
</dbReference>
<dbReference type="EMBL" id="UGPG01000001">
    <property type="protein sequence ID" value="STY43675.1"/>
    <property type="molecule type" value="Genomic_DNA"/>
</dbReference>
<evidence type="ECO:0000313" key="4">
    <source>
        <dbReference type="Proteomes" id="UP000254879"/>
    </source>
</evidence>
<dbReference type="Proteomes" id="UP000254879">
    <property type="component" value="Unassembled WGS sequence"/>
</dbReference>
<dbReference type="RefSeq" id="WP_003755138.1">
    <property type="nucleotide sequence ID" value="NZ_CABKNG010000001.1"/>
</dbReference>
<evidence type="ECO:0000259" key="2">
    <source>
        <dbReference type="Pfam" id="PF00535"/>
    </source>
</evidence>
<dbReference type="PANTHER" id="PTHR22916:SF3">
    <property type="entry name" value="UDP-GLCNAC:BETAGAL BETA-1,3-N-ACETYLGLUCOSAMINYLTRANSFERASE-LIKE PROTEIN 1"/>
    <property type="match status" value="1"/>
</dbReference>
<feature type="domain" description="Glycosyltransferase 2-like" evidence="2">
    <location>
        <begin position="6"/>
        <end position="132"/>
    </location>
</feature>
<dbReference type="AlphaFoldDB" id="A0A378MIU5"/>